<keyword evidence="3" id="KW-1185">Reference proteome</keyword>
<keyword evidence="1" id="KW-0472">Membrane</keyword>
<evidence type="ECO:0008006" key="4">
    <source>
        <dbReference type="Google" id="ProtNLM"/>
    </source>
</evidence>
<organism evidence="2 3">
    <name type="scientific">Mizuhopecten yessoensis</name>
    <name type="common">Japanese scallop</name>
    <name type="synonym">Patinopecten yessoensis</name>
    <dbReference type="NCBI Taxonomy" id="6573"/>
    <lineage>
        <taxon>Eukaryota</taxon>
        <taxon>Metazoa</taxon>
        <taxon>Spiralia</taxon>
        <taxon>Lophotrochozoa</taxon>
        <taxon>Mollusca</taxon>
        <taxon>Bivalvia</taxon>
        <taxon>Autobranchia</taxon>
        <taxon>Pteriomorphia</taxon>
        <taxon>Pectinida</taxon>
        <taxon>Pectinoidea</taxon>
        <taxon>Pectinidae</taxon>
        <taxon>Mizuhopecten</taxon>
    </lineage>
</organism>
<feature type="transmembrane region" description="Helical" evidence="1">
    <location>
        <begin position="9"/>
        <end position="28"/>
    </location>
</feature>
<dbReference type="InterPro" id="IPR016187">
    <property type="entry name" value="CTDL_fold"/>
</dbReference>
<gene>
    <name evidence="2" type="ORF">KP79_PYT13252</name>
</gene>
<reference evidence="2 3" key="1">
    <citation type="journal article" date="2017" name="Nat. Ecol. Evol.">
        <title>Scallop genome provides insights into evolution of bilaterian karyotype and development.</title>
        <authorList>
            <person name="Wang S."/>
            <person name="Zhang J."/>
            <person name="Jiao W."/>
            <person name="Li J."/>
            <person name="Xun X."/>
            <person name="Sun Y."/>
            <person name="Guo X."/>
            <person name="Huan P."/>
            <person name="Dong B."/>
            <person name="Zhang L."/>
            <person name="Hu X."/>
            <person name="Sun X."/>
            <person name="Wang J."/>
            <person name="Zhao C."/>
            <person name="Wang Y."/>
            <person name="Wang D."/>
            <person name="Huang X."/>
            <person name="Wang R."/>
            <person name="Lv J."/>
            <person name="Li Y."/>
            <person name="Zhang Z."/>
            <person name="Liu B."/>
            <person name="Lu W."/>
            <person name="Hui Y."/>
            <person name="Liang J."/>
            <person name="Zhou Z."/>
            <person name="Hou R."/>
            <person name="Li X."/>
            <person name="Liu Y."/>
            <person name="Li H."/>
            <person name="Ning X."/>
            <person name="Lin Y."/>
            <person name="Zhao L."/>
            <person name="Xing Q."/>
            <person name="Dou J."/>
            <person name="Li Y."/>
            <person name="Mao J."/>
            <person name="Guo H."/>
            <person name="Dou H."/>
            <person name="Li T."/>
            <person name="Mu C."/>
            <person name="Jiang W."/>
            <person name="Fu Q."/>
            <person name="Fu X."/>
            <person name="Miao Y."/>
            <person name="Liu J."/>
            <person name="Yu Q."/>
            <person name="Li R."/>
            <person name="Liao H."/>
            <person name="Li X."/>
            <person name="Kong Y."/>
            <person name="Jiang Z."/>
            <person name="Chourrout D."/>
            <person name="Li R."/>
            <person name="Bao Z."/>
        </authorList>
    </citation>
    <scope>NUCLEOTIDE SEQUENCE [LARGE SCALE GENOMIC DNA]</scope>
    <source>
        <strain evidence="2 3">PY_sf001</strain>
    </source>
</reference>
<evidence type="ECO:0000313" key="2">
    <source>
        <dbReference type="EMBL" id="OWF45142.1"/>
    </source>
</evidence>
<evidence type="ECO:0000313" key="3">
    <source>
        <dbReference type="Proteomes" id="UP000242188"/>
    </source>
</evidence>
<evidence type="ECO:0000256" key="1">
    <source>
        <dbReference type="SAM" id="Phobius"/>
    </source>
</evidence>
<dbReference type="EMBL" id="NEDP02004568">
    <property type="protein sequence ID" value="OWF45142.1"/>
    <property type="molecule type" value="Genomic_DNA"/>
</dbReference>
<dbReference type="Proteomes" id="UP000242188">
    <property type="component" value="Unassembled WGS sequence"/>
</dbReference>
<name>A0A210Q8R5_MIZYE</name>
<dbReference type="SUPFAM" id="SSF56436">
    <property type="entry name" value="C-type lectin-like"/>
    <property type="match status" value="1"/>
</dbReference>
<dbReference type="AlphaFoldDB" id="A0A210Q8R5"/>
<proteinExistence type="predicted"/>
<keyword evidence="1" id="KW-0812">Transmembrane</keyword>
<sequence>MVKVYRPTIDLTVISIVIFGVLCVGTYGQSYVARRVPTLDDVLFAQTNAFTVPCTSLEDCVMLCGELKSGCLSVVFHRYTNFCRGYPVVFDTISGTVSSLGAEFYVIKYAPCPYDAGYAMYGGFCLRTVTVSDPITWFGVAGLCGVAGGSLFNSSTIEGEASIQALMSGSSNNIYYLGNGDLASDQCVALDTNTDTHITMSCSTYLQAGVCVV</sequence>
<keyword evidence="1" id="KW-1133">Transmembrane helix</keyword>
<protein>
    <recommendedName>
        <fullName evidence="4">Apple domain-containing protein</fullName>
    </recommendedName>
</protein>
<comment type="caution">
    <text evidence="2">The sequence shown here is derived from an EMBL/GenBank/DDBJ whole genome shotgun (WGS) entry which is preliminary data.</text>
</comment>
<accession>A0A210Q8R5</accession>